<dbReference type="OrthoDB" id="3555317at2759"/>
<dbReference type="PANTHER" id="PTHR40618">
    <property type="entry name" value="B-ZIP TRANSCRIPTION FACTOR (EUROFUNG)-RELATED"/>
    <property type="match status" value="1"/>
</dbReference>
<dbReference type="EMBL" id="LFMY01000009">
    <property type="protein sequence ID" value="OKL58403.1"/>
    <property type="molecule type" value="Genomic_DNA"/>
</dbReference>
<dbReference type="InterPro" id="IPR046347">
    <property type="entry name" value="bZIP_sf"/>
</dbReference>
<proteinExistence type="predicted"/>
<dbReference type="Proteomes" id="UP000214365">
    <property type="component" value="Unassembled WGS sequence"/>
</dbReference>
<dbReference type="CDD" id="cd14688">
    <property type="entry name" value="bZIP_YAP"/>
    <property type="match status" value="1"/>
</dbReference>
<reference evidence="2 3" key="1">
    <citation type="submission" date="2015-06" db="EMBL/GenBank/DDBJ databases">
        <title>Talaromyces atroroseus IBT 11181 draft genome.</title>
        <authorList>
            <person name="Rasmussen K.B."/>
            <person name="Rasmussen S."/>
            <person name="Petersen B."/>
            <person name="Sicheritz-Ponten T."/>
            <person name="Mortensen U.H."/>
            <person name="Thrane U."/>
        </authorList>
    </citation>
    <scope>NUCLEOTIDE SEQUENCE [LARGE SCALE GENOMIC DNA]</scope>
    <source>
        <strain evidence="2 3">IBT 11181</strain>
    </source>
</reference>
<name>A0A225AGT5_TALAT</name>
<dbReference type="GO" id="GO:0003700">
    <property type="term" value="F:DNA-binding transcription factor activity"/>
    <property type="evidence" value="ECO:0007669"/>
    <property type="project" value="InterPro"/>
</dbReference>
<evidence type="ECO:0000313" key="3">
    <source>
        <dbReference type="Proteomes" id="UP000214365"/>
    </source>
</evidence>
<feature type="compositionally biased region" description="Basic residues" evidence="1">
    <location>
        <begin position="20"/>
        <end position="33"/>
    </location>
</feature>
<dbReference type="PANTHER" id="PTHR40618:SF1">
    <property type="entry name" value="B-ZIP TRANSCRIPTION FACTOR (EUROFUNG)"/>
    <property type="match status" value="1"/>
</dbReference>
<organism evidence="2 3">
    <name type="scientific">Talaromyces atroroseus</name>
    <dbReference type="NCBI Taxonomy" id="1441469"/>
    <lineage>
        <taxon>Eukaryota</taxon>
        <taxon>Fungi</taxon>
        <taxon>Dikarya</taxon>
        <taxon>Ascomycota</taxon>
        <taxon>Pezizomycotina</taxon>
        <taxon>Eurotiomycetes</taxon>
        <taxon>Eurotiomycetidae</taxon>
        <taxon>Eurotiales</taxon>
        <taxon>Trichocomaceae</taxon>
        <taxon>Talaromyces</taxon>
        <taxon>Talaromyces sect. Trachyspermi</taxon>
    </lineage>
</organism>
<evidence type="ECO:0000256" key="1">
    <source>
        <dbReference type="SAM" id="MobiDB-lite"/>
    </source>
</evidence>
<evidence type="ECO:0000313" key="2">
    <source>
        <dbReference type="EMBL" id="OKL58403.1"/>
    </source>
</evidence>
<sequence length="508" mass="55712">MIIKQNDKHNRQGSKMINPRVKKRKSAKIRASKPAKSTTPAITPTTSSEVDSTAPRTAIDRVPAGRERRRIQMRIAQRAYRQRKQDEIYSRQKQLSERDCLIAQMKTAFDALSSRLVDLDVLSFYPDLSQPVQDMAQAFEALAQMKSATGSTAAAPAPAPAPASTATAETKDTDTGLYSLFGGFEQQQWTDIHDFGGDISSGQQQLSMGITVPPPYVTAGLRQAYNLQDFSNHYLHGQSQSHQFQQFTGNNERHYGSTTTTSSVASTGINDLKIPISMDIKPPTSYAFQETTFARRLMRVCTEAAYRVLMSGDLPSASSKEARVFKLAYRLWSKKYLVEKFQLALSSGDPSVPTIPFVSLGGAGTHYIHATMDQQPDKSAMPVASGPMAIHIAHIRHDGAGTSLDGIMSSLGLLNDEWFDALDVDLYLRSMGINLEAHSTNHRFLLPANPDVASKVVATSRAMGGSAQGVNLQDYVPAVVNVDRFMDCKTFSFLPYSPPPTPSFSSVM</sequence>
<accession>A0A225AGT5</accession>
<dbReference type="RefSeq" id="XP_020118524.1">
    <property type="nucleotide sequence ID" value="XM_020268372.1"/>
</dbReference>
<gene>
    <name evidence="2" type="ORF">UA08_06087</name>
</gene>
<dbReference type="SUPFAM" id="SSF57959">
    <property type="entry name" value="Leucine zipper domain"/>
    <property type="match status" value="1"/>
</dbReference>
<dbReference type="STRING" id="1441469.A0A225AGT5"/>
<feature type="region of interest" description="Disordered" evidence="1">
    <location>
        <begin position="1"/>
        <end position="68"/>
    </location>
</feature>
<dbReference type="GeneID" id="31005843"/>
<feature type="compositionally biased region" description="Low complexity" evidence="1">
    <location>
        <begin position="34"/>
        <end position="48"/>
    </location>
</feature>
<dbReference type="Gene3D" id="1.20.5.170">
    <property type="match status" value="1"/>
</dbReference>
<dbReference type="AlphaFoldDB" id="A0A225AGT5"/>
<protein>
    <recommendedName>
        <fullName evidence="4">BZIP domain-containing protein</fullName>
    </recommendedName>
</protein>
<comment type="caution">
    <text evidence="2">The sequence shown here is derived from an EMBL/GenBank/DDBJ whole genome shotgun (WGS) entry which is preliminary data.</text>
</comment>
<evidence type="ECO:0008006" key="4">
    <source>
        <dbReference type="Google" id="ProtNLM"/>
    </source>
</evidence>
<keyword evidence="3" id="KW-1185">Reference proteome</keyword>
<feature type="compositionally biased region" description="Basic and acidic residues" evidence="1">
    <location>
        <begin position="1"/>
        <end position="10"/>
    </location>
</feature>